<evidence type="ECO:0000256" key="8">
    <source>
        <dbReference type="ARBA" id="ARBA00023264"/>
    </source>
</evidence>
<evidence type="ECO:0000256" key="3">
    <source>
        <dbReference type="ARBA" id="ARBA00022679"/>
    </source>
</evidence>
<keyword evidence="11" id="KW-1185">Reference proteome</keyword>
<evidence type="ECO:0000256" key="1">
    <source>
        <dbReference type="ARBA" id="ARBA00001946"/>
    </source>
</evidence>
<dbReference type="SUPFAM" id="SSF111331">
    <property type="entry name" value="NAD kinase/diacylglycerol kinase-like"/>
    <property type="match status" value="1"/>
</dbReference>
<accession>A0A4P6F820</accession>
<dbReference type="Pfam" id="PF19279">
    <property type="entry name" value="YegS_C"/>
    <property type="match status" value="1"/>
</dbReference>
<dbReference type="AlphaFoldDB" id="A0A4P6F820"/>
<dbReference type="InterPro" id="IPR017438">
    <property type="entry name" value="ATP-NAD_kinase_N"/>
</dbReference>
<feature type="domain" description="DAGKc" evidence="9">
    <location>
        <begin position="11"/>
        <end position="148"/>
    </location>
</feature>
<dbReference type="InterPro" id="IPR045540">
    <property type="entry name" value="YegS/DAGK_C"/>
</dbReference>
<keyword evidence="8" id="KW-1208">Phospholipid metabolism</keyword>
<keyword evidence="3" id="KW-0808">Transferase</keyword>
<dbReference type="InterPro" id="IPR050187">
    <property type="entry name" value="Lipid_Phosphate_FormReg"/>
</dbReference>
<gene>
    <name evidence="10" type="ORF">ET471_14100</name>
</gene>
<dbReference type="GO" id="GO:0005886">
    <property type="term" value="C:plasma membrane"/>
    <property type="evidence" value="ECO:0007669"/>
    <property type="project" value="TreeGrafter"/>
</dbReference>
<dbReference type="Pfam" id="PF00781">
    <property type="entry name" value="DAGK_cat"/>
    <property type="match status" value="1"/>
</dbReference>
<protein>
    <submittedName>
        <fullName evidence="10">Diacylglycerol kinase</fullName>
    </submittedName>
</protein>
<dbReference type="SMART" id="SM00046">
    <property type="entry name" value="DAGKc"/>
    <property type="match status" value="1"/>
</dbReference>
<reference evidence="10 11" key="1">
    <citation type="submission" date="2019-01" db="EMBL/GenBank/DDBJ databases">
        <title>Genome sequencing of strain FW10M-9.</title>
        <authorList>
            <person name="Heo J."/>
            <person name="Kim S.-J."/>
            <person name="Kim J.-S."/>
            <person name="Hong S.-B."/>
            <person name="Kwon S.-W."/>
        </authorList>
    </citation>
    <scope>NUCLEOTIDE SEQUENCE [LARGE SCALE GENOMIC DNA]</scope>
    <source>
        <strain evidence="10 11">FW10M-9</strain>
    </source>
</reference>
<evidence type="ECO:0000259" key="9">
    <source>
        <dbReference type="PROSITE" id="PS50146"/>
    </source>
</evidence>
<organism evidence="10 11">
    <name type="scientific">Xylanimonas protaetiae</name>
    <dbReference type="NCBI Taxonomy" id="2509457"/>
    <lineage>
        <taxon>Bacteria</taxon>
        <taxon>Bacillati</taxon>
        <taxon>Actinomycetota</taxon>
        <taxon>Actinomycetes</taxon>
        <taxon>Micrococcales</taxon>
        <taxon>Promicromonosporaceae</taxon>
        <taxon>Xylanimonas</taxon>
    </lineage>
</organism>
<comment type="similarity">
    <text evidence="2">Belongs to the diacylglycerol/lipid kinase family.</text>
</comment>
<keyword evidence="4" id="KW-0547">Nucleotide-binding</keyword>
<comment type="cofactor">
    <cofactor evidence="1">
        <name>Mg(2+)</name>
        <dbReference type="ChEBI" id="CHEBI:18420"/>
    </cofactor>
</comment>
<dbReference type="EMBL" id="CP035493">
    <property type="protein sequence ID" value="QAY71023.1"/>
    <property type="molecule type" value="Genomic_DNA"/>
</dbReference>
<name>A0A4P6F820_9MICO</name>
<dbReference type="PROSITE" id="PS50146">
    <property type="entry name" value="DAGK"/>
    <property type="match status" value="1"/>
</dbReference>
<evidence type="ECO:0000256" key="7">
    <source>
        <dbReference type="ARBA" id="ARBA00023209"/>
    </source>
</evidence>
<evidence type="ECO:0000256" key="2">
    <source>
        <dbReference type="ARBA" id="ARBA00005983"/>
    </source>
</evidence>
<evidence type="ECO:0000256" key="6">
    <source>
        <dbReference type="ARBA" id="ARBA00022840"/>
    </source>
</evidence>
<evidence type="ECO:0000313" key="11">
    <source>
        <dbReference type="Proteomes" id="UP000292118"/>
    </source>
</evidence>
<dbReference type="RefSeq" id="WP_129189324.1">
    <property type="nucleotide sequence ID" value="NZ_CP035493.1"/>
</dbReference>
<dbReference type="GO" id="GO:0004143">
    <property type="term" value="F:ATP-dependent diacylglycerol kinase activity"/>
    <property type="evidence" value="ECO:0007669"/>
    <property type="project" value="TreeGrafter"/>
</dbReference>
<dbReference type="OrthoDB" id="142078at2"/>
<keyword evidence="6" id="KW-0067">ATP-binding</keyword>
<evidence type="ECO:0000256" key="4">
    <source>
        <dbReference type="ARBA" id="ARBA00022741"/>
    </source>
</evidence>
<dbReference type="GO" id="GO:0005524">
    <property type="term" value="F:ATP binding"/>
    <property type="evidence" value="ECO:0007669"/>
    <property type="project" value="UniProtKB-KW"/>
</dbReference>
<evidence type="ECO:0000256" key="5">
    <source>
        <dbReference type="ARBA" id="ARBA00022777"/>
    </source>
</evidence>
<dbReference type="Gene3D" id="3.40.50.10330">
    <property type="entry name" value="Probable inorganic polyphosphate/atp-NAD kinase, domain 1"/>
    <property type="match status" value="1"/>
</dbReference>
<dbReference type="PANTHER" id="PTHR12358:SF106">
    <property type="entry name" value="LIPID KINASE YEGS"/>
    <property type="match status" value="1"/>
</dbReference>
<keyword evidence="5 10" id="KW-0418">Kinase</keyword>
<dbReference type="InterPro" id="IPR016064">
    <property type="entry name" value="NAD/diacylglycerol_kinase_sf"/>
</dbReference>
<evidence type="ECO:0000313" key="10">
    <source>
        <dbReference type="EMBL" id="QAY71023.1"/>
    </source>
</evidence>
<sequence>MPGTPHRHAAAAAARLGVVVNPTAGKGRGARVGRDVVDRLVATGHDVWDLSGHSADLALEHARRAVTDGLDALVVVGGDGMVHLGVQAVAGTSTPLGVVAVGTGNDFASTLGLPVAEPVAGTDALLAALAAGAAGTRAVDVVQVTGSGLSHRKQPEESAEEPVRWVAGAVSAGLDAAVNERANAMLRPKGSARYVVAALREILAYRAWRYRLTFEHVAADAAALAALLTLPGFTDLGPEADGDGRRLLWDSAGALVTAANGSTIGGGIPVAPHAALDDGLLDVVLAGDVGRAGASRLFPLLLAGRHLRHPQVRVVRARAVIVEPADGADHLPSAFGDGEHLGTLPVRAELRAGALRVLVPPVG</sequence>
<dbReference type="Gene3D" id="2.60.200.40">
    <property type="match status" value="1"/>
</dbReference>
<keyword evidence="7" id="KW-0594">Phospholipid biosynthesis</keyword>
<dbReference type="GO" id="GO:0008654">
    <property type="term" value="P:phospholipid biosynthetic process"/>
    <property type="evidence" value="ECO:0007669"/>
    <property type="project" value="UniProtKB-KW"/>
</dbReference>
<dbReference type="Proteomes" id="UP000292118">
    <property type="component" value="Chromosome"/>
</dbReference>
<keyword evidence="7" id="KW-0443">Lipid metabolism</keyword>
<proteinExistence type="inferred from homology"/>
<dbReference type="KEGG" id="xya:ET471_14100"/>
<dbReference type="InterPro" id="IPR001206">
    <property type="entry name" value="Diacylglycerol_kinase_cat_dom"/>
</dbReference>
<keyword evidence="7" id="KW-0444">Lipid biosynthesis</keyword>
<dbReference type="PANTHER" id="PTHR12358">
    <property type="entry name" value="SPHINGOSINE KINASE"/>
    <property type="match status" value="1"/>
</dbReference>